<dbReference type="Proteomes" id="UP000028501">
    <property type="component" value="Chromosome"/>
</dbReference>
<evidence type="ECO:0000313" key="3">
    <source>
        <dbReference type="Proteomes" id="UP000028501"/>
    </source>
</evidence>
<name>A0A075WF43_ARCFL</name>
<sequence length="286" mass="31668">MKLVSLRLEEELIEKIDEVARKTLQSRSEIIRSSIALYLSLLENIGFYFKPSLPMKNVDVYEERNAVNVDLGNLTSVSVLSVSYGGVGELELDFRRDLGFVAEVMANQVAVETHCRFITPLLVMLTSTCDFLYTHNFFRMFSEALRERMKVRTMLSGYEEFFETKQSGFVATVVGLRDMSTRNSPRRGDRIYFFGNAVSGAELSEEELLDMADVERLVGLVKEGKASAIFPVKSGGLQEVADYAAALAGGKAMLFEKRGGCPATAIVLTSAEDLSGYGCELVGEIL</sequence>
<dbReference type="GeneID" id="24795338"/>
<dbReference type="KEGG" id="afg:AFULGI_00018410"/>
<accession>A0A075WF43</accession>
<evidence type="ECO:0000313" key="2">
    <source>
        <dbReference type="EMBL" id="AIG98596.1"/>
    </source>
</evidence>
<evidence type="ECO:0000259" key="1">
    <source>
        <dbReference type="Pfam" id="PF01402"/>
    </source>
</evidence>
<dbReference type="HOGENOM" id="CLU_971814_0_0_2"/>
<protein>
    <submittedName>
        <fullName evidence="2">Ribbon-helix-helix protein, copG family</fullName>
    </submittedName>
</protein>
<dbReference type="Pfam" id="PF01402">
    <property type="entry name" value="RHH_1"/>
    <property type="match status" value="1"/>
</dbReference>
<gene>
    <name evidence="2" type="ORF">AFULGI_00018410</name>
</gene>
<dbReference type="CDD" id="cd22231">
    <property type="entry name" value="RHH_NikR_HicB-like"/>
    <property type="match status" value="1"/>
</dbReference>
<proteinExistence type="predicted"/>
<dbReference type="InterPro" id="IPR002145">
    <property type="entry name" value="CopG"/>
</dbReference>
<dbReference type="AlphaFoldDB" id="A0A075WF43"/>
<dbReference type="GO" id="GO:0006355">
    <property type="term" value="P:regulation of DNA-templated transcription"/>
    <property type="evidence" value="ECO:0007669"/>
    <property type="project" value="InterPro"/>
</dbReference>
<feature type="domain" description="Ribbon-helix-helix protein CopG" evidence="1">
    <location>
        <begin position="2"/>
        <end position="39"/>
    </location>
</feature>
<dbReference type="RefSeq" id="WP_048095973.1">
    <property type="nucleotide sequence ID" value="NZ_CP006577.1"/>
</dbReference>
<reference evidence="2 3" key="1">
    <citation type="submission" date="2013-07" db="EMBL/GenBank/DDBJ databases">
        <title>Genome of Archaeoglobus fulgidus.</title>
        <authorList>
            <person name="Fiebig A."/>
            <person name="Birkeland N.-K."/>
        </authorList>
    </citation>
    <scope>NUCLEOTIDE SEQUENCE [LARGE SCALE GENOMIC DNA]</scope>
    <source>
        <strain evidence="2 3">DSM 8774</strain>
    </source>
</reference>
<organism evidence="2 3">
    <name type="scientific">Archaeoglobus fulgidus DSM 8774</name>
    <dbReference type="NCBI Taxonomy" id="1344584"/>
    <lineage>
        <taxon>Archaea</taxon>
        <taxon>Methanobacteriati</taxon>
        <taxon>Methanobacteriota</taxon>
        <taxon>Archaeoglobi</taxon>
        <taxon>Archaeoglobales</taxon>
        <taxon>Archaeoglobaceae</taxon>
        <taxon>Archaeoglobus</taxon>
    </lineage>
</organism>
<dbReference type="EMBL" id="CP006577">
    <property type="protein sequence ID" value="AIG98596.1"/>
    <property type="molecule type" value="Genomic_DNA"/>
</dbReference>